<dbReference type="RefSeq" id="WP_190353228.1">
    <property type="nucleotide sequence ID" value="NZ_JACJPY010000147.1"/>
</dbReference>
<sequence>MPSLYLIRHGIAADRESYDSDRDRPLTPEGRKKTQQVASRLHDLGLRFDLLQTSPLARAQQTAAIFADTFPNCPVQEAAELAPDGNFERWRERAIQWLFQQPQPSKASLGIIGHEPDLTTWAELLIWGEAKGVLVLKKAGIIGISLPIPQPEITWQGNGILFLSIPPKLLI</sequence>
<dbReference type="InterPro" id="IPR029033">
    <property type="entry name" value="His_PPase_superfam"/>
</dbReference>
<evidence type="ECO:0000313" key="5">
    <source>
        <dbReference type="Proteomes" id="UP000631421"/>
    </source>
</evidence>
<organism evidence="4 5">
    <name type="scientific">Pseudanabaena cinerea FACHB-1277</name>
    <dbReference type="NCBI Taxonomy" id="2949581"/>
    <lineage>
        <taxon>Bacteria</taxon>
        <taxon>Bacillati</taxon>
        <taxon>Cyanobacteriota</taxon>
        <taxon>Cyanophyceae</taxon>
        <taxon>Pseudanabaenales</taxon>
        <taxon>Pseudanabaenaceae</taxon>
        <taxon>Pseudanabaena</taxon>
        <taxon>Pseudanabaena cinerea</taxon>
    </lineage>
</organism>
<feature type="compositionally biased region" description="Basic and acidic residues" evidence="3">
    <location>
        <begin position="16"/>
        <end position="32"/>
    </location>
</feature>
<reference evidence="4" key="1">
    <citation type="journal article" date="2015" name="ISME J.">
        <title>Draft Genome Sequence of Streptomyces incarnatus NRRL8089, which Produces the Nucleoside Antibiotic Sinefungin.</title>
        <authorList>
            <person name="Oshima K."/>
            <person name="Hattori M."/>
            <person name="Shimizu H."/>
            <person name="Fukuda K."/>
            <person name="Nemoto M."/>
            <person name="Inagaki K."/>
            <person name="Tamura T."/>
        </authorList>
    </citation>
    <scope>NUCLEOTIDE SEQUENCE</scope>
    <source>
        <strain evidence="4">FACHB-1277</strain>
    </source>
</reference>
<keyword evidence="5" id="KW-1185">Reference proteome</keyword>
<accession>A0A926UXJ4</accession>
<dbReference type="PANTHER" id="PTHR20935">
    <property type="entry name" value="PHOSPHOGLYCERATE MUTASE-RELATED"/>
    <property type="match status" value="1"/>
</dbReference>
<name>A0A926UXJ4_9CYAN</name>
<dbReference type="SUPFAM" id="SSF53254">
    <property type="entry name" value="Phosphoglycerate mutase-like"/>
    <property type="match status" value="1"/>
</dbReference>
<proteinExistence type="predicted"/>
<dbReference type="InterPro" id="IPR051021">
    <property type="entry name" value="Mito_Ser/Thr_phosphatase"/>
</dbReference>
<dbReference type="GO" id="GO:0101006">
    <property type="term" value="F:protein histidine phosphatase activity"/>
    <property type="evidence" value="ECO:0007669"/>
    <property type="project" value="InterPro"/>
</dbReference>
<dbReference type="InterPro" id="IPR013078">
    <property type="entry name" value="His_Pase_superF_clade-1"/>
</dbReference>
<dbReference type="EMBL" id="JACJPY010000147">
    <property type="protein sequence ID" value="MBD2152768.1"/>
    <property type="molecule type" value="Genomic_DNA"/>
</dbReference>
<dbReference type="NCBIfam" id="TIGR00249">
    <property type="entry name" value="sixA"/>
    <property type="match status" value="1"/>
</dbReference>
<dbReference type="GO" id="GO:0005737">
    <property type="term" value="C:cytoplasm"/>
    <property type="evidence" value="ECO:0007669"/>
    <property type="project" value="InterPro"/>
</dbReference>
<gene>
    <name evidence="4" type="primary">sixA</name>
    <name evidence="4" type="ORF">H6F44_22020</name>
</gene>
<reference evidence="4" key="2">
    <citation type="submission" date="2020-08" db="EMBL/GenBank/DDBJ databases">
        <authorList>
            <person name="Chen M."/>
            <person name="Teng W."/>
            <person name="Zhao L."/>
            <person name="Hu C."/>
            <person name="Zhou Y."/>
            <person name="Han B."/>
            <person name="Song L."/>
            <person name="Shu W."/>
        </authorList>
    </citation>
    <scope>NUCLEOTIDE SEQUENCE</scope>
    <source>
        <strain evidence="4">FACHB-1277</strain>
    </source>
</reference>
<dbReference type="Pfam" id="PF00300">
    <property type="entry name" value="His_Phos_1"/>
    <property type="match status" value="1"/>
</dbReference>
<dbReference type="InterPro" id="IPR004449">
    <property type="entry name" value="SixA"/>
</dbReference>
<evidence type="ECO:0000256" key="3">
    <source>
        <dbReference type="SAM" id="MobiDB-lite"/>
    </source>
</evidence>
<protein>
    <submittedName>
        <fullName evidence="4">Phosphohistidine phosphatase SixA</fullName>
    </submittedName>
</protein>
<evidence type="ECO:0000256" key="1">
    <source>
        <dbReference type="ARBA" id="ARBA00022801"/>
    </source>
</evidence>
<feature type="region of interest" description="Disordered" evidence="3">
    <location>
        <begin position="16"/>
        <end position="35"/>
    </location>
</feature>
<keyword evidence="1" id="KW-0378">Hydrolase</keyword>
<evidence type="ECO:0000313" key="4">
    <source>
        <dbReference type="EMBL" id="MBD2152768.1"/>
    </source>
</evidence>
<evidence type="ECO:0000256" key="2">
    <source>
        <dbReference type="PIRSR" id="PIRSR613078-2"/>
    </source>
</evidence>
<dbReference type="PANTHER" id="PTHR20935:SF0">
    <property type="entry name" value="SERINE_THREONINE-PROTEIN PHOSPHATASE PGAM5, MITOCHONDRIAL"/>
    <property type="match status" value="1"/>
</dbReference>
<dbReference type="Proteomes" id="UP000631421">
    <property type="component" value="Unassembled WGS sequence"/>
</dbReference>
<feature type="binding site" evidence="2">
    <location>
        <position position="58"/>
    </location>
    <ligand>
        <name>substrate</name>
    </ligand>
</feature>
<comment type="caution">
    <text evidence="4">The sequence shown here is derived from an EMBL/GenBank/DDBJ whole genome shotgun (WGS) entry which is preliminary data.</text>
</comment>
<dbReference type="AlphaFoldDB" id="A0A926UXJ4"/>
<dbReference type="SMART" id="SM00855">
    <property type="entry name" value="PGAM"/>
    <property type="match status" value="1"/>
</dbReference>
<dbReference type="CDD" id="cd07067">
    <property type="entry name" value="HP_PGM_like"/>
    <property type="match status" value="1"/>
</dbReference>
<dbReference type="Gene3D" id="3.40.50.1240">
    <property type="entry name" value="Phosphoglycerate mutase-like"/>
    <property type="match status" value="1"/>
</dbReference>